<reference evidence="3 4" key="1">
    <citation type="submission" date="2019-02" db="EMBL/GenBank/DDBJ databases">
        <title>Genome sequencing of the rare red list fungi Dentipellis fragilis.</title>
        <authorList>
            <person name="Buettner E."/>
            <person name="Kellner H."/>
        </authorList>
    </citation>
    <scope>NUCLEOTIDE SEQUENCE [LARGE SCALE GENOMIC DNA]</scope>
    <source>
        <strain evidence="3 4">DSM 105465</strain>
    </source>
</reference>
<feature type="domain" description="Enoyl reductase (ER)" evidence="2">
    <location>
        <begin position="17"/>
        <end position="320"/>
    </location>
</feature>
<accession>A0A4Y9ZA27</accession>
<keyword evidence="4" id="KW-1185">Reference proteome</keyword>
<dbReference type="PANTHER" id="PTHR43205">
    <property type="entry name" value="PROSTAGLANDIN REDUCTASE"/>
    <property type="match status" value="1"/>
</dbReference>
<evidence type="ECO:0000313" key="3">
    <source>
        <dbReference type="EMBL" id="TFY71010.1"/>
    </source>
</evidence>
<name>A0A4Y9ZA27_9AGAM</name>
<dbReference type="InterPro" id="IPR011032">
    <property type="entry name" value="GroES-like_sf"/>
</dbReference>
<dbReference type="SMART" id="SM00829">
    <property type="entry name" value="PKS_ER"/>
    <property type="match status" value="1"/>
</dbReference>
<dbReference type="InterPro" id="IPR041694">
    <property type="entry name" value="ADH_N_2"/>
</dbReference>
<evidence type="ECO:0000313" key="4">
    <source>
        <dbReference type="Proteomes" id="UP000298327"/>
    </source>
</evidence>
<proteinExistence type="predicted"/>
<keyword evidence="1" id="KW-0560">Oxidoreductase</keyword>
<dbReference type="InterPro" id="IPR020843">
    <property type="entry name" value="ER"/>
</dbReference>
<dbReference type="Pfam" id="PF16884">
    <property type="entry name" value="ADH_N_2"/>
    <property type="match status" value="1"/>
</dbReference>
<dbReference type="CDD" id="cd05288">
    <property type="entry name" value="PGDH"/>
    <property type="match status" value="1"/>
</dbReference>
<evidence type="ECO:0000256" key="1">
    <source>
        <dbReference type="ARBA" id="ARBA00023002"/>
    </source>
</evidence>
<dbReference type="SUPFAM" id="SSF51735">
    <property type="entry name" value="NAD(P)-binding Rossmann-fold domains"/>
    <property type="match status" value="1"/>
</dbReference>
<protein>
    <recommendedName>
        <fullName evidence="2">Enoyl reductase (ER) domain-containing protein</fullName>
    </recommendedName>
</protein>
<dbReference type="Pfam" id="PF00107">
    <property type="entry name" value="ADH_zinc_N"/>
    <property type="match status" value="1"/>
</dbReference>
<organism evidence="3 4">
    <name type="scientific">Dentipellis fragilis</name>
    <dbReference type="NCBI Taxonomy" id="205917"/>
    <lineage>
        <taxon>Eukaryota</taxon>
        <taxon>Fungi</taxon>
        <taxon>Dikarya</taxon>
        <taxon>Basidiomycota</taxon>
        <taxon>Agaricomycotina</taxon>
        <taxon>Agaricomycetes</taxon>
        <taxon>Russulales</taxon>
        <taxon>Hericiaceae</taxon>
        <taxon>Dentipellis</taxon>
    </lineage>
</organism>
<dbReference type="EMBL" id="SEOQ01000071">
    <property type="protein sequence ID" value="TFY71010.1"/>
    <property type="molecule type" value="Genomic_DNA"/>
</dbReference>
<dbReference type="InterPro" id="IPR045010">
    <property type="entry name" value="MDR_fam"/>
</dbReference>
<dbReference type="Gene3D" id="3.90.180.10">
    <property type="entry name" value="Medium-chain alcohol dehydrogenases, catalytic domain"/>
    <property type="match status" value="1"/>
</dbReference>
<dbReference type="SUPFAM" id="SSF50129">
    <property type="entry name" value="GroES-like"/>
    <property type="match status" value="1"/>
</dbReference>
<dbReference type="Proteomes" id="UP000298327">
    <property type="component" value="Unassembled WGS sequence"/>
</dbReference>
<dbReference type="OrthoDB" id="809632at2759"/>
<dbReference type="InterPro" id="IPR036291">
    <property type="entry name" value="NAD(P)-bd_dom_sf"/>
</dbReference>
<dbReference type="PANTHER" id="PTHR43205:SF42">
    <property type="entry name" value="ALCOHOL DEHYDROGENASE, ZINC-CONTAINING (AFU_ORTHOLOGUE AFUA_7G04530)"/>
    <property type="match status" value="1"/>
</dbReference>
<evidence type="ECO:0000259" key="2">
    <source>
        <dbReference type="SMART" id="SM00829"/>
    </source>
</evidence>
<dbReference type="InterPro" id="IPR013149">
    <property type="entry name" value="ADH-like_C"/>
</dbReference>
<comment type="caution">
    <text evidence="3">The sequence shown here is derived from an EMBL/GenBank/DDBJ whole genome shotgun (WGS) entry which is preliminary data.</text>
</comment>
<dbReference type="AlphaFoldDB" id="A0A4Y9ZA27"/>
<dbReference type="Gene3D" id="3.40.50.720">
    <property type="entry name" value="NAD(P)-binding Rossmann-like Domain"/>
    <property type="match status" value="1"/>
</dbReference>
<sequence length="329" mass="35997">MAPSEYTRMVLNERPKTLINEQTLRKETVPFDLKPGPHEAVVKVIYNSIDPAMRSWMSDARSYLPPVKIGEVMRAIGVGVVVIPGSESKLKKGLQEYAILKDDEANKFDLVPGAEPIDYLGPLGPTGGLTAYIGLFEIGKIKAGETIVVSAAGGSVGSLVSQFAKKAGARVVGIVGSDEKVEWLTKDVGIDFAFNYKSPTWKEDFIKQVGYTDVYFDNVGGDISAFIYTRMNTFGRVAFCDREDSPGLQNYVQIVTQRLTVQGFIVVDHQSVFEKASKQIATWLADGSIKRRYHIVDGLEKAAEAINLLFTGKNLGKVILAVSDPKAEI</sequence>
<gene>
    <name evidence="3" type="ORF">EVG20_g2003</name>
</gene>
<dbReference type="GO" id="GO:0016628">
    <property type="term" value="F:oxidoreductase activity, acting on the CH-CH group of donors, NAD or NADP as acceptor"/>
    <property type="evidence" value="ECO:0007669"/>
    <property type="project" value="InterPro"/>
</dbReference>